<keyword evidence="1" id="KW-0812">Transmembrane</keyword>
<feature type="transmembrane region" description="Helical" evidence="1">
    <location>
        <begin position="12"/>
        <end position="29"/>
    </location>
</feature>
<dbReference type="AlphaFoldDB" id="W7CKP2"/>
<feature type="transmembrane region" description="Helical" evidence="1">
    <location>
        <begin position="141"/>
        <end position="164"/>
    </location>
</feature>
<keyword evidence="1" id="KW-1133">Transmembrane helix</keyword>
<dbReference type="EMBL" id="AODH01000022">
    <property type="protein sequence ID" value="EUJ40024.1"/>
    <property type="molecule type" value="Genomic_DNA"/>
</dbReference>
<dbReference type="Proteomes" id="UP000019243">
    <property type="component" value="Unassembled WGS sequence"/>
</dbReference>
<dbReference type="PATRIC" id="fig|1265861.3.peg.1237"/>
<evidence type="ECO:0000313" key="2">
    <source>
        <dbReference type="EMBL" id="EUJ40024.1"/>
    </source>
</evidence>
<organism evidence="2 3">
    <name type="scientific">Brochothrix campestris FSL F6-1037</name>
    <dbReference type="NCBI Taxonomy" id="1265861"/>
    <lineage>
        <taxon>Bacteria</taxon>
        <taxon>Bacillati</taxon>
        <taxon>Bacillota</taxon>
        <taxon>Bacilli</taxon>
        <taxon>Bacillales</taxon>
        <taxon>Listeriaceae</taxon>
        <taxon>Brochothrix</taxon>
    </lineage>
</organism>
<feature type="transmembrane region" description="Helical" evidence="1">
    <location>
        <begin position="250"/>
        <end position="269"/>
    </location>
</feature>
<feature type="transmembrane region" description="Helical" evidence="1">
    <location>
        <begin position="103"/>
        <end position="121"/>
    </location>
</feature>
<evidence type="ECO:0000313" key="3">
    <source>
        <dbReference type="Proteomes" id="UP000019243"/>
    </source>
</evidence>
<name>W7CKP2_9LIST</name>
<accession>W7CKP2</accession>
<keyword evidence="1" id="KW-0472">Membrane</keyword>
<dbReference type="SUPFAM" id="SSF50156">
    <property type="entry name" value="PDZ domain-like"/>
    <property type="match status" value="1"/>
</dbReference>
<dbReference type="STRING" id="1265861.BCAMP_06250"/>
<evidence type="ECO:0008006" key="4">
    <source>
        <dbReference type="Google" id="ProtNLM"/>
    </source>
</evidence>
<dbReference type="InterPro" id="IPR036034">
    <property type="entry name" value="PDZ_sf"/>
</dbReference>
<protein>
    <recommendedName>
        <fullName evidence="4">PDZ domain-containing protein</fullName>
    </recommendedName>
</protein>
<feature type="transmembrane region" description="Helical" evidence="1">
    <location>
        <begin position="77"/>
        <end position="96"/>
    </location>
</feature>
<proteinExistence type="predicted"/>
<reference evidence="2 3" key="1">
    <citation type="submission" date="2012-12" db="EMBL/GenBank/DDBJ databases">
        <title>Novel taxa of Listeriaceae from agricultural environments in the United States.</title>
        <authorList>
            <person name="den Bakker H.C."/>
            <person name="Allred A."/>
            <person name="Warchocki S."/>
            <person name="Wright E.M."/>
            <person name="Burrell A."/>
            <person name="Nightingale K.K."/>
            <person name="Kephart D."/>
            <person name="Wiedmann M."/>
        </authorList>
    </citation>
    <scope>NUCLEOTIDE SEQUENCE [LARGE SCALE GENOMIC DNA]</scope>
    <source>
        <strain evidence="2 3">FSL F6-1037</strain>
    </source>
</reference>
<comment type="caution">
    <text evidence="2">The sequence shown here is derived from an EMBL/GenBank/DDBJ whole genome shotgun (WGS) entry which is preliminary data.</text>
</comment>
<gene>
    <name evidence="2" type="ORF">BCAMP_06250</name>
</gene>
<feature type="transmembrane region" description="Helical" evidence="1">
    <location>
        <begin position="50"/>
        <end position="71"/>
    </location>
</feature>
<feature type="transmembrane region" description="Helical" evidence="1">
    <location>
        <begin position="184"/>
        <end position="201"/>
    </location>
</feature>
<feature type="transmembrane region" description="Helical" evidence="1">
    <location>
        <begin position="221"/>
        <end position="238"/>
    </location>
</feature>
<sequence>MLNGVTGVLSFFLHPLLWIIILSTFIVTNKRIKQERHLFNSRIYSGKMEWMRLLFVGLLIGISLSAIIWYTGVLVDFSWLFTLNLITLFMFVLLGYRGLSSAYTIGLATLVLIGLNFILLIAKSNDFLAFFSSGLMMQPRILNGLSVLLVLCLLVEVLLVYLVLRRPMQPSRVKIRRGTIQGQFKYRSALLLPLFMLLPVSEGGVLHATSWWPVFAVGNQSFIPIVVPVIIGMGARIRSDKPQRVLKKRVVAILALALMVALVSVAGYFYNWLTFTPFVVALLGHMGIDLYFWLEDDPDSDKYHLSPNGIRVMGTRDTSAARKMGIEPGEIITGCNGKSVYTRQDLYDAMNLNRAYVRLTVLDEFEEPRFVETALYEEDSFEMGLLFVEESVIEEMTESVKS</sequence>
<dbReference type="Gene3D" id="2.30.42.10">
    <property type="match status" value="1"/>
</dbReference>
<evidence type="ECO:0000256" key="1">
    <source>
        <dbReference type="SAM" id="Phobius"/>
    </source>
</evidence>
<keyword evidence="3" id="KW-1185">Reference proteome</keyword>